<evidence type="ECO:0000313" key="1">
    <source>
        <dbReference type="EMBL" id="PVH96065.1"/>
    </source>
</evidence>
<dbReference type="Gene3D" id="3.10.180.10">
    <property type="entry name" value="2,3-Dihydroxybiphenyl 1,2-Dioxygenase, domain 1"/>
    <property type="match status" value="1"/>
</dbReference>
<evidence type="ECO:0008006" key="3">
    <source>
        <dbReference type="Google" id="ProtNLM"/>
    </source>
</evidence>
<organism evidence="1 2">
    <name type="scientific">Periconia macrospinosa</name>
    <dbReference type="NCBI Taxonomy" id="97972"/>
    <lineage>
        <taxon>Eukaryota</taxon>
        <taxon>Fungi</taxon>
        <taxon>Dikarya</taxon>
        <taxon>Ascomycota</taxon>
        <taxon>Pezizomycotina</taxon>
        <taxon>Dothideomycetes</taxon>
        <taxon>Pleosporomycetidae</taxon>
        <taxon>Pleosporales</taxon>
        <taxon>Massarineae</taxon>
        <taxon>Periconiaceae</taxon>
        <taxon>Periconia</taxon>
    </lineage>
</organism>
<keyword evidence="2" id="KW-1185">Reference proteome</keyword>
<dbReference type="AlphaFoldDB" id="A0A2V1DDI5"/>
<sequence>MTVDHFGFPVRPSQFEEIINWYLAALSPIGYSKQMEFPGQAVGLGPSRYEPHFWITAREDATNGSGFHLAFKAKNHAAVDKFHEKAIKAGGKDNGKPGLRAEYHPNYYGAFVLDPVGLVLDARVIGSNMLVCRKDAAASGEAACHRRHQECLW</sequence>
<dbReference type="Proteomes" id="UP000244855">
    <property type="component" value="Unassembled WGS sequence"/>
</dbReference>
<dbReference type="EMBL" id="KZ805475">
    <property type="protein sequence ID" value="PVH96065.1"/>
    <property type="molecule type" value="Genomic_DNA"/>
</dbReference>
<dbReference type="CDD" id="cd07262">
    <property type="entry name" value="VOC_like"/>
    <property type="match status" value="1"/>
</dbReference>
<proteinExistence type="predicted"/>
<dbReference type="OrthoDB" id="10249419at2759"/>
<evidence type="ECO:0000313" key="2">
    <source>
        <dbReference type="Proteomes" id="UP000244855"/>
    </source>
</evidence>
<name>A0A2V1DDI5_9PLEO</name>
<dbReference type="PANTHER" id="PTHR35006:SF2">
    <property type="entry name" value="GLYOXALASE FAMILY PROTEIN (AFU_ORTHOLOGUE AFUA_5G14830)"/>
    <property type="match status" value="1"/>
</dbReference>
<gene>
    <name evidence="1" type="ORF">DM02DRAFT_688671</name>
</gene>
<reference evidence="1 2" key="1">
    <citation type="journal article" date="2018" name="Sci. Rep.">
        <title>Comparative genomics provides insights into the lifestyle and reveals functional heterogeneity of dark septate endophytic fungi.</title>
        <authorList>
            <person name="Knapp D.G."/>
            <person name="Nemeth J.B."/>
            <person name="Barry K."/>
            <person name="Hainaut M."/>
            <person name="Henrissat B."/>
            <person name="Johnson J."/>
            <person name="Kuo A."/>
            <person name="Lim J.H.P."/>
            <person name="Lipzen A."/>
            <person name="Nolan M."/>
            <person name="Ohm R.A."/>
            <person name="Tamas L."/>
            <person name="Grigoriev I.V."/>
            <person name="Spatafora J.W."/>
            <person name="Nagy L.G."/>
            <person name="Kovacs G.M."/>
        </authorList>
    </citation>
    <scope>NUCLEOTIDE SEQUENCE [LARGE SCALE GENOMIC DNA]</scope>
    <source>
        <strain evidence="1 2">DSE2036</strain>
    </source>
</reference>
<dbReference type="SUPFAM" id="SSF54593">
    <property type="entry name" value="Glyoxalase/Bleomycin resistance protein/Dihydroxybiphenyl dioxygenase"/>
    <property type="match status" value="1"/>
</dbReference>
<dbReference type="PANTHER" id="PTHR35006">
    <property type="entry name" value="GLYOXALASE FAMILY PROTEIN (AFU_ORTHOLOGUE AFUA_5G14830)"/>
    <property type="match status" value="1"/>
</dbReference>
<protein>
    <recommendedName>
        <fullName evidence="3">VOC domain-containing protein</fullName>
    </recommendedName>
</protein>
<accession>A0A2V1DDI5</accession>
<dbReference type="InterPro" id="IPR029068">
    <property type="entry name" value="Glyas_Bleomycin-R_OHBP_Dase"/>
</dbReference>
<dbReference type="STRING" id="97972.A0A2V1DDI5"/>